<keyword evidence="1" id="KW-0812">Transmembrane</keyword>
<feature type="transmembrane region" description="Helical" evidence="1">
    <location>
        <begin position="127"/>
        <end position="145"/>
    </location>
</feature>
<accession>A0ABV8U2A6</accession>
<name>A0ABV8U2A6_9ACTN</name>
<feature type="transmembrane region" description="Helical" evidence="1">
    <location>
        <begin position="53"/>
        <end position="72"/>
    </location>
</feature>
<dbReference type="SUPFAM" id="SSF53756">
    <property type="entry name" value="UDP-Glycosyltransferase/glycogen phosphorylase"/>
    <property type="match status" value="1"/>
</dbReference>
<evidence type="ECO:0000256" key="1">
    <source>
        <dbReference type="SAM" id="Phobius"/>
    </source>
</evidence>
<keyword evidence="1" id="KW-1133">Transmembrane helix</keyword>
<organism evidence="2 3">
    <name type="scientific">Salininema proteolyticum</name>
    <dbReference type="NCBI Taxonomy" id="1607685"/>
    <lineage>
        <taxon>Bacteria</taxon>
        <taxon>Bacillati</taxon>
        <taxon>Actinomycetota</taxon>
        <taxon>Actinomycetes</taxon>
        <taxon>Glycomycetales</taxon>
        <taxon>Glycomycetaceae</taxon>
        <taxon>Salininema</taxon>
    </lineage>
</organism>
<evidence type="ECO:0000313" key="2">
    <source>
        <dbReference type="EMBL" id="MFC4337216.1"/>
    </source>
</evidence>
<evidence type="ECO:0000313" key="3">
    <source>
        <dbReference type="Proteomes" id="UP001595823"/>
    </source>
</evidence>
<dbReference type="Proteomes" id="UP001595823">
    <property type="component" value="Unassembled WGS sequence"/>
</dbReference>
<gene>
    <name evidence="2" type="ORF">ACFPET_18600</name>
</gene>
<reference evidence="3" key="1">
    <citation type="journal article" date="2019" name="Int. J. Syst. Evol. Microbiol.">
        <title>The Global Catalogue of Microorganisms (GCM) 10K type strain sequencing project: providing services to taxonomists for standard genome sequencing and annotation.</title>
        <authorList>
            <consortium name="The Broad Institute Genomics Platform"/>
            <consortium name="The Broad Institute Genome Sequencing Center for Infectious Disease"/>
            <person name="Wu L."/>
            <person name="Ma J."/>
        </authorList>
    </citation>
    <scope>NUCLEOTIDE SEQUENCE [LARGE SCALE GENOMIC DNA]</scope>
    <source>
        <strain evidence="3">IBRC-M 10908</strain>
    </source>
</reference>
<feature type="transmembrane region" description="Helical" evidence="1">
    <location>
        <begin position="79"/>
        <end position="98"/>
    </location>
</feature>
<feature type="transmembrane region" description="Helical" evidence="1">
    <location>
        <begin position="157"/>
        <end position="178"/>
    </location>
</feature>
<sequence length="570" mass="61655">MMLAQLKRLRSAGISAAAIAAVVVGFTFPGSMAAMAVSLLVFAAVWKLAGTGMAAYGNARILACLALIVNVWLLNPDRLVYLTAVVVYMGYIAVASNVRKALGVGFLNSYNLGVRRGTFVRLTQPAVVTRVGNGLAVLVAAVGFVPEGAAQTAADIALASVLAVFFGVVGARVLSALVQRQRDAHPVDAQVVEAVEDLEPRFAVHFAGTPGSEYQLTMWLPYFEAVGDPYIIIVRDAHLVPGIVAATDAPVIHAPAQSVLDRLLPDTVRACFYSNHAVKNTQLIKNGDYIHIQLMHGDSDKAISRSAASLVYDQVWVAGQAGVDRYHRHGVDIPNYKFRIIGRPQLSDIAVGERSEEDRASDGRTTVLYTPTWAGLNSDADYSSLSQAHGIVDALLERDVNVIFRTHPYTKVNPAYLRIANEVQEKLAGDRERTGKKHLYGAPAETEVTLTECVNRADVAISDISGTASDWLYGGRPFAMTDPRGYGDEYVEEFPIAKAAYRLRDDLSNLEEVLDELLVHDSLEGGRAKVRVYYLSDIPPEGLVRAFTEACRATYAKPVVKRALAAESGV</sequence>
<dbReference type="RefSeq" id="WP_380623967.1">
    <property type="nucleotide sequence ID" value="NZ_JBHSDK010000028.1"/>
</dbReference>
<keyword evidence="3" id="KW-1185">Reference proteome</keyword>
<proteinExistence type="predicted"/>
<dbReference type="Gene3D" id="3.40.50.12580">
    <property type="match status" value="1"/>
</dbReference>
<dbReference type="InterPro" id="IPR043148">
    <property type="entry name" value="TagF_C"/>
</dbReference>
<comment type="caution">
    <text evidence="2">The sequence shown here is derived from an EMBL/GenBank/DDBJ whole genome shotgun (WGS) entry which is preliminary data.</text>
</comment>
<keyword evidence="1" id="KW-0472">Membrane</keyword>
<dbReference type="EMBL" id="JBHSDK010000028">
    <property type="protein sequence ID" value="MFC4337216.1"/>
    <property type="molecule type" value="Genomic_DNA"/>
</dbReference>
<protein>
    <submittedName>
        <fullName evidence="2">CDP-glycerol glycerophosphotransferase</fullName>
    </submittedName>
</protein>